<dbReference type="PANTHER" id="PTHR38007">
    <property type="entry name" value="CRISPR SYSTEM CMS PROTEIN CSM5"/>
    <property type="match status" value="1"/>
</dbReference>
<evidence type="ECO:0000313" key="8">
    <source>
        <dbReference type="EMBL" id="SFM53568.1"/>
    </source>
</evidence>
<dbReference type="PANTHER" id="PTHR38007:SF1">
    <property type="entry name" value="CRISPR SYSTEM CMS PROTEIN CSM5"/>
    <property type="match status" value="1"/>
</dbReference>
<evidence type="ECO:0000256" key="3">
    <source>
        <dbReference type="ARBA" id="ARBA00016113"/>
    </source>
</evidence>
<gene>
    <name evidence="8" type="ORF">SAMN05421863_10347</name>
</gene>
<dbReference type="InterPro" id="IPR005537">
    <property type="entry name" value="RAMP_III_fam"/>
</dbReference>
<keyword evidence="4" id="KW-0694">RNA-binding</keyword>
<name>A0A1I4RMV4_9PROT</name>
<keyword evidence="5" id="KW-0051">Antiviral defense</keyword>
<sequence>MISDNKIDHRPITVTTLSPIHIGCDEDYVPTNFVIKDDSLYYLDMAMLADVLDDKQRYELGKCHTTDAIQRFFKSNREIFVPLASHIVGVATDIAQAYEERAGQSNNKNQFQIARTAYRPIDSFPYLPGSSLKGSIRTAWLDGINRTEQLEQFENIDEHYSSRKLEQKLLNFEKLQDDPFRYLNIADAHPDEDNAPTYILYAISKKKRLSDRNASELPIFLESVPGLLTDAFISEIRIHSDNKNDKSCLTWQQLCSACNAFYWPQLEAELDHAYLAGMLDTVWKQTIKDLLREEFAELRAKHQGFLLRVGKHSGAESVTLNKIRCIYIKNGKPLYQKQATEKRLASKSKKAGNNFLPFGWLWIESCQDEYQYLSIALRDKLRPHTQILRDAQRNRLEQTEQARAIWLGARQAAEQKRIEEEKTVRREAEAAKTKEAELASMSENMRQIALLRNEIDKRLKTGRRINVNDQFYGGTIKKLALHALENTNWCAEEKKALADMLEDRAGKLMNIDAKDLRKQLKLAALRGQA</sequence>
<evidence type="ECO:0000256" key="6">
    <source>
        <dbReference type="ARBA" id="ARBA00031720"/>
    </source>
</evidence>
<dbReference type="GO" id="GO:0003723">
    <property type="term" value="F:RNA binding"/>
    <property type="evidence" value="ECO:0007669"/>
    <property type="project" value="UniProtKB-KW"/>
</dbReference>
<dbReference type="EMBL" id="FOUB01000034">
    <property type="protein sequence ID" value="SFM53568.1"/>
    <property type="molecule type" value="Genomic_DNA"/>
</dbReference>
<evidence type="ECO:0000259" key="7">
    <source>
        <dbReference type="Pfam" id="PF03787"/>
    </source>
</evidence>
<dbReference type="RefSeq" id="WP_074905875.1">
    <property type="nucleotide sequence ID" value="NZ_FOUB01000034.1"/>
</dbReference>
<evidence type="ECO:0000256" key="2">
    <source>
        <dbReference type="ARBA" id="ARBA00006680"/>
    </source>
</evidence>
<dbReference type="Pfam" id="PF03787">
    <property type="entry name" value="RAMPs"/>
    <property type="match status" value="1"/>
</dbReference>
<organism evidence="8 9">
    <name type="scientific">Nitrosomonas communis</name>
    <dbReference type="NCBI Taxonomy" id="44574"/>
    <lineage>
        <taxon>Bacteria</taxon>
        <taxon>Pseudomonadati</taxon>
        <taxon>Pseudomonadota</taxon>
        <taxon>Betaproteobacteria</taxon>
        <taxon>Nitrosomonadales</taxon>
        <taxon>Nitrosomonadaceae</taxon>
        <taxon>Nitrosomonas</taxon>
    </lineage>
</organism>
<dbReference type="OrthoDB" id="24360at2"/>
<evidence type="ECO:0000256" key="5">
    <source>
        <dbReference type="ARBA" id="ARBA00023118"/>
    </source>
</evidence>
<dbReference type="NCBIfam" id="TIGR01899">
    <property type="entry name" value="cas_TM1807_csm5"/>
    <property type="match status" value="1"/>
</dbReference>
<evidence type="ECO:0000256" key="1">
    <source>
        <dbReference type="ARBA" id="ARBA00003088"/>
    </source>
</evidence>
<feature type="domain" description="CRISPR type III-associated protein" evidence="7">
    <location>
        <begin position="13"/>
        <end position="197"/>
    </location>
</feature>
<dbReference type="Proteomes" id="UP000183287">
    <property type="component" value="Unassembled WGS sequence"/>
</dbReference>
<keyword evidence="9" id="KW-1185">Reference proteome</keyword>
<protein>
    <recommendedName>
        <fullName evidence="3">CRISPR system Cms protein Csm5</fullName>
    </recommendedName>
    <alternativeName>
        <fullName evidence="6">CRISPR type III A-associated protein Csm5</fullName>
    </alternativeName>
</protein>
<dbReference type="AlphaFoldDB" id="A0A1I4RMV4"/>
<accession>A0A1I4RMV4</accession>
<dbReference type="GO" id="GO:0051607">
    <property type="term" value="P:defense response to virus"/>
    <property type="evidence" value="ECO:0007669"/>
    <property type="project" value="UniProtKB-KW"/>
</dbReference>
<dbReference type="InterPro" id="IPR010173">
    <property type="entry name" value="CRISPR-assoc_Csm5"/>
</dbReference>
<comment type="similarity">
    <text evidence="2">Belongs to the CRISPR-associated Csm5 family.</text>
</comment>
<evidence type="ECO:0000256" key="4">
    <source>
        <dbReference type="ARBA" id="ARBA00022884"/>
    </source>
</evidence>
<comment type="function">
    <text evidence="1">This subunit might be involved in maturation of a crRNA intermediate to its mature form.</text>
</comment>
<reference evidence="9" key="1">
    <citation type="submission" date="2016-10" db="EMBL/GenBank/DDBJ databases">
        <authorList>
            <person name="Varghese N."/>
            <person name="Submissions S."/>
        </authorList>
    </citation>
    <scope>NUCLEOTIDE SEQUENCE [LARGE SCALE GENOMIC DNA]</scope>
    <source>
        <strain evidence="9">Nm44</strain>
    </source>
</reference>
<evidence type="ECO:0000313" key="9">
    <source>
        <dbReference type="Proteomes" id="UP000183287"/>
    </source>
</evidence>
<proteinExistence type="inferred from homology"/>